<dbReference type="Proteomes" id="UP000886191">
    <property type="component" value="Unassembled WGS sequence"/>
</dbReference>
<reference evidence="3" key="1">
    <citation type="journal article" date="2020" name="mSystems">
        <title>Genome- and Community-Level Interaction Insights into Carbon Utilization and Element Cycling Functions of Hydrothermarchaeota in Hydrothermal Sediment.</title>
        <authorList>
            <person name="Zhou Z."/>
            <person name="Liu Y."/>
            <person name="Xu W."/>
            <person name="Pan J."/>
            <person name="Luo Z.H."/>
            <person name="Li M."/>
        </authorList>
    </citation>
    <scope>NUCLEOTIDE SEQUENCE [LARGE SCALE GENOMIC DNA]</scope>
    <source>
        <strain evidence="3">HyVt-345</strain>
    </source>
</reference>
<comment type="caution">
    <text evidence="3">The sequence shown here is derived from an EMBL/GenBank/DDBJ whole genome shotgun (WGS) entry which is preliminary data.</text>
</comment>
<dbReference type="EMBL" id="DRGL01000013">
    <property type="protein sequence ID" value="HEA19649.1"/>
    <property type="molecule type" value="Genomic_DNA"/>
</dbReference>
<dbReference type="Gene3D" id="3.30.2400.10">
    <property type="entry name" value="Major capsid protein gp5"/>
    <property type="match status" value="1"/>
</dbReference>
<dbReference type="AlphaFoldDB" id="A0A831QMY1"/>
<dbReference type="Pfam" id="PF05065">
    <property type="entry name" value="Phage_capsid"/>
    <property type="match status" value="1"/>
</dbReference>
<accession>A0A831QMY1</accession>
<dbReference type="NCBIfam" id="TIGR01554">
    <property type="entry name" value="major_cap_HK97"/>
    <property type="match status" value="1"/>
</dbReference>
<evidence type="ECO:0000256" key="1">
    <source>
        <dbReference type="ARBA" id="ARBA00004328"/>
    </source>
</evidence>
<proteinExistence type="predicted"/>
<dbReference type="SUPFAM" id="SSF56563">
    <property type="entry name" value="Major capsid protein gp5"/>
    <property type="match status" value="1"/>
</dbReference>
<protein>
    <submittedName>
        <fullName evidence="3">Phage major capsid protein</fullName>
    </submittedName>
</protein>
<gene>
    <name evidence="3" type="ORF">ENH87_01875</name>
</gene>
<evidence type="ECO:0000313" key="3">
    <source>
        <dbReference type="EMBL" id="HEA19649.1"/>
    </source>
</evidence>
<feature type="domain" description="Phage capsid-like C-terminal" evidence="2">
    <location>
        <begin position="204"/>
        <end position="497"/>
    </location>
</feature>
<dbReference type="InterPro" id="IPR054612">
    <property type="entry name" value="Phage_capsid-like_C"/>
</dbReference>
<evidence type="ECO:0000259" key="2">
    <source>
        <dbReference type="Pfam" id="PF05065"/>
    </source>
</evidence>
<name>A0A831QMY1_9FLAO</name>
<comment type="subcellular location">
    <subcellularLocation>
        <location evidence="1">Virion</location>
    </subcellularLocation>
</comment>
<organism evidence="3">
    <name type="scientific">Pricia antarctica</name>
    <dbReference type="NCBI Taxonomy" id="641691"/>
    <lineage>
        <taxon>Bacteria</taxon>
        <taxon>Pseudomonadati</taxon>
        <taxon>Bacteroidota</taxon>
        <taxon>Flavobacteriia</taxon>
        <taxon>Flavobacteriales</taxon>
        <taxon>Flavobacteriaceae</taxon>
        <taxon>Pricia</taxon>
    </lineage>
</organism>
<dbReference type="InterPro" id="IPR024455">
    <property type="entry name" value="Phage_capsid"/>
</dbReference>
<sequence>MKFGVIKMTPEEIKAQNEAVLKAVHDLKSTVDKATEEKAINDTLVQESLKKQGEDILVMQRETAEIKKLAEATTIEREEEYKTNLKPIFASKSAGASLQSLYSVDMTDAPVTDHMVARKMLYAPRTSFDLKSRSWKLGKSYDGFEDIMDLQDTVYFAGQAIAEKTKRPYMDVVKGLDTFNLLNAEIRGNSELSKALDTSDTSSFIPTQFSARLLDDVRLQLKVAALFGRLSLPRSPFTNPARGTRITAYLVGESTSNSSTKIPTSDPPSRNVTWTAIKFAVRNVFSDELAEDSIVPIMPWVRSELVQGMADAEEDSCINGDDQTTHQHSDVTAATDRRKAFDGLLLHSGGSSGAAAVSLATYSIANMRSIRKAMGRFGVTSSKLAYIMSMSSYITALSLDEVETVDKFGPMATILAGELAKVDGTGIVVSEFVRNDLNASGVYDGATTTKTEIFLVHTPSFLWGDVGAAKSETARDIETGQTVVVTSRRTDFQQIHSPASSGEETVGLGYNIAS</sequence>